<evidence type="ECO:0000256" key="14">
    <source>
        <dbReference type="ARBA" id="ARBA00050413"/>
    </source>
</evidence>
<dbReference type="GO" id="GO:0016324">
    <property type="term" value="C:apical plasma membrane"/>
    <property type="evidence" value="ECO:0007669"/>
    <property type="project" value="UniProtKB-SubCell"/>
</dbReference>
<dbReference type="NCBIfam" id="TIGR00815">
    <property type="entry name" value="sulP"/>
    <property type="match status" value="1"/>
</dbReference>
<evidence type="ECO:0000256" key="9">
    <source>
        <dbReference type="ARBA" id="ARBA00023136"/>
    </source>
</evidence>
<comment type="catalytic activity">
    <reaction evidence="16">
        <text>nitrate(in) + chloride(out) = nitrate(out) + chloride(in)</text>
        <dbReference type="Rhea" id="RHEA:75339"/>
        <dbReference type="ChEBI" id="CHEBI:17632"/>
        <dbReference type="ChEBI" id="CHEBI:17996"/>
    </reaction>
</comment>
<evidence type="ECO:0000313" key="22">
    <source>
        <dbReference type="Proteomes" id="UP000694424"/>
    </source>
</evidence>
<feature type="transmembrane region" description="Helical" evidence="19">
    <location>
        <begin position="392"/>
        <end position="410"/>
    </location>
</feature>
<evidence type="ECO:0000256" key="15">
    <source>
        <dbReference type="ARBA" id="ARBA00051018"/>
    </source>
</evidence>
<comment type="similarity">
    <text evidence="2">Belongs to the SLC26A/SulP transporter (TC 2.A.53) family.</text>
</comment>
<keyword evidence="6" id="KW-0597">Phosphoprotein</keyword>
<dbReference type="InterPro" id="IPR001902">
    <property type="entry name" value="SLC26A/SulP_fam"/>
</dbReference>
<feature type="transmembrane region" description="Helical" evidence="19">
    <location>
        <begin position="124"/>
        <end position="141"/>
    </location>
</feature>
<feature type="transmembrane region" description="Helical" evidence="19">
    <location>
        <begin position="71"/>
        <end position="95"/>
    </location>
</feature>
<evidence type="ECO:0000256" key="1">
    <source>
        <dbReference type="ARBA" id="ARBA00004424"/>
    </source>
</evidence>
<dbReference type="GO" id="GO:0008271">
    <property type="term" value="F:secondary active sulfate transmembrane transporter activity"/>
    <property type="evidence" value="ECO:0007669"/>
    <property type="project" value="InterPro"/>
</dbReference>
<dbReference type="InterPro" id="IPR018045">
    <property type="entry name" value="S04_transporter_CS"/>
</dbReference>
<dbReference type="PANTHER" id="PTHR11814">
    <property type="entry name" value="SULFATE TRANSPORTER"/>
    <property type="match status" value="1"/>
</dbReference>
<evidence type="ECO:0000256" key="18">
    <source>
        <dbReference type="SAM" id="MobiDB-lite"/>
    </source>
</evidence>
<reference evidence="21" key="2">
    <citation type="submission" date="2025-09" db="UniProtKB">
        <authorList>
            <consortium name="Ensembl"/>
        </authorList>
    </citation>
    <scope>IDENTIFICATION</scope>
</reference>
<keyword evidence="10" id="KW-0325">Glycoprotein</keyword>
<feature type="transmembrane region" description="Helical" evidence="19">
    <location>
        <begin position="232"/>
        <end position="256"/>
    </location>
</feature>
<keyword evidence="8 19" id="KW-1133">Transmembrane helix</keyword>
<proteinExistence type="inferred from homology"/>
<reference evidence="21" key="1">
    <citation type="submission" date="2025-08" db="UniProtKB">
        <authorList>
            <consortium name="Ensembl"/>
        </authorList>
    </citation>
    <scope>IDENTIFICATION</scope>
</reference>
<feature type="region of interest" description="Disordered" evidence="18">
    <location>
        <begin position="555"/>
        <end position="575"/>
    </location>
</feature>
<evidence type="ECO:0000259" key="20">
    <source>
        <dbReference type="PROSITE" id="PS50801"/>
    </source>
</evidence>
<protein>
    <recommendedName>
        <fullName evidence="3">Sulfate transporter</fullName>
    </recommendedName>
    <alternativeName>
        <fullName evidence="11">Solute carrier family 26 member 2</fullName>
    </alternativeName>
</protein>
<dbReference type="InterPro" id="IPR011547">
    <property type="entry name" value="SLC26A/SulP_dom"/>
</dbReference>
<evidence type="ECO:0000256" key="10">
    <source>
        <dbReference type="ARBA" id="ARBA00023180"/>
    </source>
</evidence>
<dbReference type="Ensembl" id="ENSAOWT00000028660.1">
    <property type="protein sequence ID" value="ENSAOWP00000025285.1"/>
    <property type="gene ID" value="ENSAOWG00000017092.1"/>
</dbReference>
<feature type="transmembrane region" description="Helical" evidence="19">
    <location>
        <begin position="161"/>
        <end position="182"/>
    </location>
</feature>
<accession>A0A8B9QHK6</accession>
<evidence type="ECO:0000256" key="17">
    <source>
        <dbReference type="ARBA" id="ARBA00051868"/>
    </source>
</evidence>
<keyword evidence="4" id="KW-0813">Transport</keyword>
<evidence type="ECO:0000256" key="7">
    <source>
        <dbReference type="ARBA" id="ARBA00022692"/>
    </source>
</evidence>
<keyword evidence="7 19" id="KW-0812">Transmembrane</keyword>
<feature type="transmembrane region" description="Helical" evidence="19">
    <location>
        <begin position="358"/>
        <end position="380"/>
    </location>
</feature>
<keyword evidence="9 19" id="KW-0472">Membrane</keyword>
<evidence type="ECO:0000256" key="11">
    <source>
        <dbReference type="ARBA" id="ARBA00030135"/>
    </source>
</evidence>
<dbReference type="Pfam" id="PF01740">
    <property type="entry name" value="STAS"/>
    <property type="match status" value="1"/>
</dbReference>
<dbReference type="Gene3D" id="3.30.750.24">
    <property type="entry name" value="STAS domain"/>
    <property type="match status" value="1"/>
</dbReference>
<sequence length="694" mass="77372">MERPLEATRLESSTSSCFLMERKTHVKINRKQIMLAKLRKSCSCTPRKLKNLVMDFFPVLRWLPKYQCKEYIWGDIMSGLVIGIILVPQAIAYSLLAGLKPIYSLYTSFFANIIYFLMGTSRHVSVGIFSLISLMVGQVVDRELLLAGSLPSVLNYVQHKFKAHLFFFLSSQVLMGIFRLGFVSMYLSESMLDGFATGASLTILTAQVKYLIGIKIPRSQGQGMLVITWINIFQNISQANLCDVITSAICIVVLVTAKELGDRYKHKLKFPLPTELVVIVVATLVSHYGNLNEVYASSVSGVIPTGFIPPKVPCFDLMLRVAVDALPLAIVSFAFTVSLSEMCAKKYAYTIRANQEMFAVGFCNIIPSFFHSFATSAALAKTLVKTSTGCQTQVSGVISAMVVLLVLLFLAPLFYSLQKCVLACIIIVSLRGALRKFRDVPVRYHVNKVDTLVWVITMSASALISTEIGLLVGIVFSMLCIIVRTQRPRTALLGQIQNTSFYEDDLEYKNLSSVPKVKIFRFEAPLYYANRNYFLKSLYRLTDLDPNLEAARRKKYEKKEQQQPKKGDHTTANGLDMGETTVQLVPKQIDFQAIVVDCSSISFLDTTGVNTLKEILKDYKELNISVLLACCNPSVIDSLKRGGYFGKDFGSMQELLFYSIHNAVQFAKDLNLSADCSGVYGFSLVLISSEVSFT</sequence>
<feature type="transmembrane region" description="Helical" evidence="19">
    <location>
        <begin position="317"/>
        <end position="337"/>
    </location>
</feature>
<evidence type="ECO:0000256" key="6">
    <source>
        <dbReference type="ARBA" id="ARBA00022553"/>
    </source>
</evidence>
<keyword evidence="5" id="KW-1003">Cell membrane</keyword>
<evidence type="ECO:0000256" key="19">
    <source>
        <dbReference type="SAM" id="Phobius"/>
    </source>
</evidence>
<evidence type="ECO:0000256" key="4">
    <source>
        <dbReference type="ARBA" id="ARBA00022448"/>
    </source>
</evidence>
<evidence type="ECO:0000256" key="12">
    <source>
        <dbReference type="ARBA" id="ARBA00036469"/>
    </source>
</evidence>
<dbReference type="PROSITE" id="PS01130">
    <property type="entry name" value="SLC26A"/>
    <property type="match status" value="1"/>
</dbReference>
<comment type="catalytic activity">
    <reaction evidence="15">
        <text>iodide(in) + chloride(out) = iodide(out) + chloride(in)</text>
        <dbReference type="Rhea" id="RHEA:72379"/>
        <dbReference type="ChEBI" id="CHEBI:16382"/>
        <dbReference type="ChEBI" id="CHEBI:17996"/>
    </reaction>
</comment>
<dbReference type="CDD" id="cd07042">
    <property type="entry name" value="STAS_SulP_like_sulfate_transporter"/>
    <property type="match status" value="1"/>
</dbReference>
<evidence type="ECO:0000256" key="2">
    <source>
        <dbReference type="ARBA" id="ARBA00008692"/>
    </source>
</evidence>
<comment type="catalytic activity">
    <reaction evidence="13">
        <text>oxalate(in) + sulfate(out) = oxalate(out) + sulfate(in)</text>
        <dbReference type="Rhea" id="RHEA:72275"/>
        <dbReference type="ChEBI" id="CHEBI:16189"/>
        <dbReference type="ChEBI" id="CHEBI:30623"/>
    </reaction>
</comment>
<comment type="subcellular location">
    <subcellularLocation>
        <location evidence="1">Apical cell membrane</location>
        <topology evidence="1">Multi-pass membrane protein</topology>
    </subcellularLocation>
</comment>
<comment type="catalytic activity">
    <reaction evidence="17">
        <text>oxalate(out) + 2 chloride(in) = oxalate(in) + 2 chloride(out)</text>
        <dbReference type="Rhea" id="RHEA:75095"/>
        <dbReference type="ChEBI" id="CHEBI:17996"/>
        <dbReference type="ChEBI" id="CHEBI:30623"/>
    </reaction>
</comment>
<evidence type="ECO:0000256" key="5">
    <source>
        <dbReference type="ARBA" id="ARBA00022475"/>
    </source>
</evidence>
<evidence type="ECO:0000313" key="21">
    <source>
        <dbReference type="Ensembl" id="ENSAOWP00000025285.1"/>
    </source>
</evidence>
<comment type="catalytic activity">
    <reaction evidence="14">
        <text>sulfate(out) + 2 chloride(in) = sulfate(in) + 2 chloride(out)</text>
        <dbReference type="Rhea" id="RHEA:75091"/>
        <dbReference type="ChEBI" id="CHEBI:16189"/>
        <dbReference type="ChEBI" id="CHEBI:17996"/>
    </reaction>
</comment>
<dbReference type="FunFam" id="3.30.750.24:FF:000015">
    <property type="entry name" value="Sulfate transporter"/>
    <property type="match status" value="1"/>
</dbReference>
<evidence type="ECO:0000256" key="16">
    <source>
        <dbReference type="ARBA" id="ARBA00051523"/>
    </source>
</evidence>
<comment type="catalytic activity">
    <reaction evidence="12">
        <text>bromide(in) + chloride(out) = bromide(out) + chloride(in)</text>
        <dbReference type="Rhea" id="RHEA:75335"/>
        <dbReference type="ChEBI" id="CHEBI:15858"/>
        <dbReference type="ChEBI" id="CHEBI:17996"/>
    </reaction>
</comment>
<dbReference type="InterPro" id="IPR002645">
    <property type="entry name" value="STAS_dom"/>
</dbReference>
<dbReference type="Pfam" id="PF00916">
    <property type="entry name" value="Sulfate_transp"/>
    <property type="match status" value="1"/>
</dbReference>
<dbReference type="InterPro" id="IPR036513">
    <property type="entry name" value="STAS_dom_sf"/>
</dbReference>
<evidence type="ECO:0000256" key="3">
    <source>
        <dbReference type="ARBA" id="ARBA00017873"/>
    </source>
</evidence>
<dbReference type="SUPFAM" id="SSF52091">
    <property type="entry name" value="SpoIIaa-like"/>
    <property type="match status" value="1"/>
</dbReference>
<feature type="domain" description="STAS" evidence="20">
    <location>
        <begin position="507"/>
        <end position="667"/>
    </location>
</feature>
<evidence type="ECO:0000256" key="13">
    <source>
        <dbReference type="ARBA" id="ARBA00036514"/>
    </source>
</evidence>
<evidence type="ECO:0000256" key="8">
    <source>
        <dbReference type="ARBA" id="ARBA00022989"/>
    </source>
</evidence>
<feature type="transmembrane region" description="Helical" evidence="19">
    <location>
        <begin position="454"/>
        <end position="483"/>
    </location>
</feature>
<feature type="transmembrane region" description="Helical" evidence="19">
    <location>
        <begin position="194"/>
        <end position="212"/>
    </location>
</feature>
<dbReference type="PROSITE" id="PS50801">
    <property type="entry name" value="STAS"/>
    <property type="match status" value="1"/>
</dbReference>
<name>A0A8B9QHK6_APTOW</name>
<feature type="compositionally biased region" description="Basic and acidic residues" evidence="18">
    <location>
        <begin position="557"/>
        <end position="569"/>
    </location>
</feature>
<dbReference type="Proteomes" id="UP000694424">
    <property type="component" value="Unplaced"/>
</dbReference>
<organism evidence="21 22">
    <name type="scientific">Apteryx owenii</name>
    <name type="common">Little spotted kiwi</name>
    <dbReference type="NCBI Taxonomy" id="8824"/>
    <lineage>
        <taxon>Eukaryota</taxon>
        <taxon>Metazoa</taxon>
        <taxon>Chordata</taxon>
        <taxon>Craniata</taxon>
        <taxon>Vertebrata</taxon>
        <taxon>Euteleostomi</taxon>
        <taxon>Archelosauria</taxon>
        <taxon>Archosauria</taxon>
        <taxon>Dinosauria</taxon>
        <taxon>Saurischia</taxon>
        <taxon>Theropoda</taxon>
        <taxon>Coelurosauria</taxon>
        <taxon>Aves</taxon>
        <taxon>Palaeognathae</taxon>
        <taxon>Apterygiformes</taxon>
        <taxon>Apterygidae</taxon>
        <taxon>Apteryx</taxon>
    </lineage>
</organism>
<keyword evidence="22" id="KW-1185">Reference proteome</keyword>
<dbReference type="AlphaFoldDB" id="A0A8B9QHK6"/>